<keyword evidence="2" id="KW-0378">Hydrolase</keyword>
<dbReference type="GO" id="GO:0043139">
    <property type="term" value="F:5'-3' DNA helicase activity"/>
    <property type="evidence" value="ECO:0007669"/>
    <property type="project" value="TreeGrafter"/>
</dbReference>
<keyword evidence="3" id="KW-0347">Helicase</keyword>
<dbReference type="CDD" id="cd18808">
    <property type="entry name" value="SF1_C_Upf1"/>
    <property type="match status" value="1"/>
</dbReference>
<protein>
    <submittedName>
        <fullName evidence="7">AAA_12 domain-containing protein</fullName>
    </submittedName>
</protein>
<dbReference type="GO" id="GO:0005524">
    <property type="term" value="F:ATP binding"/>
    <property type="evidence" value="ECO:0007669"/>
    <property type="project" value="UniProtKB-KW"/>
</dbReference>
<dbReference type="AlphaFoldDB" id="A0A8R1EUQ3"/>
<evidence type="ECO:0000313" key="8">
    <source>
        <dbReference type="Proteomes" id="UP000005237"/>
    </source>
</evidence>
<dbReference type="InterPro" id="IPR027417">
    <property type="entry name" value="P-loop_NTPase"/>
</dbReference>
<proteinExistence type="predicted"/>
<name>A0A8R1EUQ3_CAEJA</name>
<evidence type="ECO:0000256" key="5">
    <source>
        <dbReference type="SAM" id="MobiDB-lite"/>
    </source>
</evidence>
<organism evidence="7 8">
    <name type="scientific">Caenorhabditis japonica</name>
    <dbReference type="NCBI Taxonomy" id="281687"/>
    <lineage>
        <taxon>Eukaryota</taxon>
        <taxon>Metazoa</taxon>
        <taxon>Ecdysozoa</taxon>
        <taxon>Nematoda</taxon>
        <taxon>Chromadorea</taxon>
        <taxon>Rhabditida</taxon>
        <taxon>Rhabditina</taxon>
        <taxon>Rhabditomorpha</taxon>
        <taxon>Rhabditoidea</taxon>
        <taxon>Rhabditidae</taxon>
        <taxon>Peloderinae</taxon>
        <taxon>Caenorhabditis</taxon>
    </lineage>
</organism>
<feature type="region of interest" description="Disordered" evidence="5">
    <location>
        <begin position="775"/>
        <end position="911"/>
    </location>
</feature>
<reference evidence="7" key="2">
    <citation type="submission" date="2022-06" db="UniProtKB">
        <authorList>
            <consortium name="EnsemblMetazoa"/>
        </authorList>
    </citation>
    <scope>IDENTIFICATION</scope>
    <source>
        <strain evidence="7">DF5081</strain>
    </source>
</reference>
<dbReference type="GO" id="GO:0016787">
    <property type="term" value="F:hydrolase activity"/>
    <property type="evidence" value="ECO:0007669"/>
    <property type="project" value="UniProtKB-KW"/>
</dbReference>
<dbReference type="InterPro" id="IPR047187">
    <property type="entry name" value="SF1_C_Upf1"/>
</dbReference>
<evidence type="ECO:0000259" key="6">
    <source>
        <dbReference type="Pfam" id="PF13087"/>
    </source>
</evidence>
<sequence>SLVKRTVSHNVTAYMTKAKPRKPQRILYATDFTIPIKVPARFCNPPNDLPLETFYSATVFTPQVHPGSLLRTIGKGDPKNHVVRITAPVSVKHIHQPVLLKIDTLDRDRADLLEVATNPFGTLDVTNSRAMKALLLSGRLALSAALAANQKFMDTRHYTVTIHAVIPHPRGTIIKFYLQHPATRPTPTAWTRDTTFDIETAAAETYHCKVLSMDQAGNQLLISARSLSGSNLSFLLDQEVFMTQPPDYNLHDLWNFPAVNKPTRLCSIHPAYHYLPALFGGVPLEQPSTPVTPITTERGLELTDDQARFVAWYMDQSIPAFTCDASFGTGKTYTTTYATMKAALQHEEAKPLQLIFTPTNAAAHAAYSCFVEHDPLQKAPALRLISARNRSQIDPALRTEYDSPEVIGALFWKHVQEHDKRHPRGQVTDSLVLSALFYARSLYHGRCEPKELNNISLRRHFNVSKESFQPKPMGQCIREIHGTRILFGTTAAIIDSFARGDWKGFANQVKMVVVEEASQVPRHVFVNIANTFPWSRLVIIGDPKQLPPFCPQDLPAKLRTLGVTSVLAASVTNGLLPNTELSRVFRCPPTLTRLLSTVFYGKRLEPRPEEPPSGLANELGIGQEDGLYTIDLVSPETSSEQGHRNYAEADIAVALALRALNSRSFHSVGVICLYKDQCSLMASKLEGTRAYTGTADASQGKEFDCTIVLTTRPKEPTPFACDASRVNVALSRAKKVLILTIIHKAAEATRPWKAILSKQPARHSLTEDRIRTILAIRRRTRAPSPPPPPAAEEIEDEPMDHTPSPRATEKYERISNHTRAGHHPSSEESTENTTSAKRERDRRTSTIPSSGSASQSTLHPDLDPQGQASRRQRKPTQPTREGPQVRLTAAPDLRVQEDQGRSEEKGGRCKV</sequence>
<accession>A0A8R1EUQ3</accession>
<feature type="compositionally biased region" description="Polar residues" evidence="5">
    <location>
        <begin position="845"/>
        <end position="858"/>
    </location>
</feature>
<evidence type="ECO:0000256" key="2">
    <source>
        <dbReference type="ARBA" id="ARBA00022801"/>
    </source>
</evidence>
<evidence type="ECO:0000313" key="7">
    <source>
        <dbReference type="EnsemblMetazoa" id="CJA41437.1"/>
    </source>
</evidence>
<dbReference type="Pfam" id="PF13087">
    <property type="entry name" value="AAA_12"/>
    <property type="match status" value="1"/>
</dbReference>
<reference evidence="8" key="1">
    <citation type="submission" date="2010-08" db="EMBL/GenBank/DDBJ databases">
        <authorList>
            <consortium name="Caenorhabditis japonica Sequencing Consortium"/>
            <person name="Wilson R.K."/>
        </authorList>
    </citation>
    <scope>NUCLEOTIDE SEQUENCE [LARGE SCALE GENOMIC DNA]</scope>
    <source>
        <strain evidence="8">DF5081</strain>
    </source>
</reference>
<feature type="domain" description="DNA2/NAM7 helicase-like C-terminal" evidence="6">
    <location>
        <begin position="577"/>
        <end position="739"/>
    </location>
</feature>
<dbReference type="PANTHER" id="PTHR43788:SF16">
    <property type="entry name" value="HELICASE WITH ZINC FINGER 2"/>
    <property type="match status" value="1"/>
</dbReference>
<keyword evidence="8" id="KW-1185">Reference proteome</keyword>
<dbReference type="InterPro" id="IPR041679">
    <property type="entry name" value="DNA2/NAM7-like_C"/>
</dbReference>
<dbReference type="InterPro" id="IPR050534">
    <property type="entry name" value="Coronavir_polyprotein_1ab"/>
</dbReference>
<keyword evidence="1" id="KW-0547">Nucleotide-binding</keyword>
<dbReference type="Proteomes" id="UP000005237">
    <property type="component" value="Unassembled WGS sequence"/>
</dbReference>
<evidence type="ECO:0000256" key="4">
    <source>
        <dbReference type="ARBA" id="ARBA00022840"/>
    </source>
</evidence>
<keyword evidence="4" id="KW-0067">ATP-binding</keyword>
<feature type="compositionally biased region" description="Basic and acidic residues" evidence="5">
    <location>
        <begin position="894"/>
        <end position="911"/>
    </location>
</feature>
<dbReference type="EnsemblMetazoa" id="CJA41437.1">
    <property type="protein sequence ID" value="CJA41437.1"/>
    <property type="gene ID" value="WBGene00217285"/>
</dbReference>
<dbReference type="Gene3D" id="3.40.50.300">
    <property type="entry name" value="P-loop containing nucleotide triphosphate hydrolases"/>
    <property type="match status" value="2"/>
</dbReference>
<dbReference type="SUPFAM" id="SSF52540">
    <property type="entry name" value="P-loop containing nucleoside triphosphate hydrolases"/>
    <property type="match status" value="1"/>
</dbReference>
<evidence type="ECO:0000256" key="3">
    <source>
        <dbReference type="ARBA" id="ARBA00022806"/>
    </source>
</evidence>
<dbReference type="PANTHER" id="PTHR43788">
    <property type="entry name" value="DNA2/NAM7 HELICASE FAMILY MEMBER"/>
    <property type="match status" value="1"/>
</dbReference>
<evidence type="ECO:0000256" key="1">
    <source>
        <dbReference type="ARBA" id="ARBA00022741"/>
    </source>
</evidence>